<dbReference type="InterPro" id="IPR017452">
    <property type="entry name" value="GPCR_Rhodpsn_7TM"/>
</dbReference>
<comment type="caution">
    <text evidence="7">The sequence shown here is derived from an EMBL/GenBank/DDBJ whole genome shotgun (WGS) entry which is preliminary data.</text>
</comment>
<evidence type="ECO:0000256" key="3">
    <source>
        <dbReference type="ARBA" id="ARBA00022989"/>
    </source>
</evidence>
<organism evidence="7 8">
    <name type="scientific">Pristionchus fissidentatus</name>
    <dbReference type="NCBI Taxonomy" id="1538716"/>
    <lineage>
        <taxon>Eukaryota</taxon>
        <taxon>Metazoa</taxon>
        <taxon>Ecdysozoa</taxon>
        <taxon>Nematoda</taxon>
        <taxon>Chromadorea</taxon>
        <taxon>Rhabditida</taxon>
        <taxon>Rhabditina</taxon>
        <taxon>Diplogasteromorpha</taxon>
        <taxon>Diplogasteroidea</taxon>
        <taxon>Neodiplogasteridae</taxon>
        <taxon>Pristionchus</taxon>
    </lineage>
</organism>
<dbReference type="InterPro" id="IPR019424">
    <property type="entry name" value="7TM_GPCR_Srsx"/>
</dbReference>
<dbReference type="GO" id="GO:0004930">
    <property type="term" value="F:G protein-coupled receptor activity"/>
    <property type="evidence" value="ECO:0007669"/>
    <property type="project" value="InterPro"/>
</dbReference>
<name>A0AAV5VR19_9BILA</name>
<comment type="subcellular location">
    <subcellularLocation>
        <location evidence="1">Membrane</location>
    </subcellularLocation>
</comment>
<sequence length="120" mass="12933">ALKLLAVFYSFLVTIGVATNTMIITATASSKNLHGTCNILIACCAFSDILHLIGHLPKIIAIFYGTVDMSSFACCIFQIMPTFGLSAGTFLVLSIAVDRLIAVRSAFFAVKTSMRVYLMV</sequence>
<dbReference type="SUPFAM" id="SSF81321">
    <property type="entry name" value="Family A G protein-coupled receptor-like"/>
    <property type="match status" value="1"/>
</dbReference>
<proteinExistence type="predicted"/>
<dbReference type="AlphaFoldDB" id="A0AAV5VR19"/>
<reference evidence="7" key="1">
    <citation type="submission" date="2023-10" db="EMBL/GenBank/DDBJ databases">
        <title>Genome assembly of Pristionchus species.</title>
        <authorList>
            <person name="Yoshida K."/>
            <person name="Sommer R.J."/>
        </authorList>
    </citation>
    <scope>NUCLEOTIDE SEQUENCE</scope>
    <source>
        <strain evidence="7">RS5133</strain>
    </source>
</reference>
<dbReference type="Gene3D" id="1.20.1070.10">
    <property type="entry name" value="Rhodopsin 7-helix transmembrane proteins"/>
    <property type="match status" value="1"/>
</dbReference>
<dbReference type="PANTHER" id="PTHR23360:SF5">
    <property type="entry name" value="G-PROTEIN COUPLED RECEPTORS FAMILY 1 PROFILE DOMAIN-CONTAINING PROTEIN"/>
    <property type="match status" value="1"/>
</dbReference>
<keyword evidence="8" id="KW-1185">Reference proteome</keyword>
<dbReference type="PROSITE" id="PS50262">
    <property type="entry name" value="G_PROTEIN_RECEP_F1_2"/>
    <property type="match status" value="1"/>
</dbReference>
<keyword evidence="2 5" id="KW-0812">Transmembrane</keyword>
<evidence type="ECO:0000259" key="6">
    <source>
        <dbReference type="PROSITE" id="PS50262"/>
    </source>
</evidence>
<dbReference type="PANTHER" id="PTHR23360">
    <property type="entry name" value="G-PROTEIN COUPLED RECEPTORS FAMILY 1 PROFILE DOMAIN-CONTAINING PROTEIN-RELATED"/>
    <property type="match status" value="1"/>
</dbReference>
<feature type="transmembrane region" description="Helical" evidence="5">
    <location>
        <begin position="39"/>
        <end position="64"/>
    </location>
</feature>
<evidence type="ECO:0000256" key="4">
    <source>
        <dbReference type="ARBA" id="ARBA00023136"/>
    </source>
</evidence>
<keyword evidence="4 5" id="KW-0472">Membrane</keyword>
<dbReference type="Pfam" id="PF10320">
    <property type="entry name" value="7TM_GPCR_Srsx"/>
    <property type="match status" value="1"/>
</dbReference>
<feature type="transmembrane region" description="Helical" evidence="5">
    <location>
        <begin position="70"/>
        <end position="97"/>
    </location>
</feature>
<evidence type="ECO:0000256" key="2">
    <source>
        <dbReference type="ARBA" id="ARBA00022692"/>
    </source>
</evidence>
<dbReference type="PRINTS" id="PR00237">
    <property type="entry name" value="GPCRRHODOPSN"/>
</dbReference>
<dbReference type="InterPro" id="IPR000276">
    <property type="entry name" value="GPCR_Rhodpsn"/>
</dbReference>
<evidence type="ECO:0000256" key="1">
    <source>
        <dbReference type="ARBA" id="ARBA00004370"/>
    </source>
</evidence>
<feature type="domain" description="G-protein coupled receptors family 1 profile" evidence="6">
    <location>
        <begin position="19"/>
        <end position="120"/>
    </location>
</feature>
<dbReference type="Proteomes" id="UP001432322">
    <property type="component" value="Unassembled WGS sequence"/>
</dbReference>
<feature type="transmembrane region" description="Helical" evidence="5">
    <location>
        <begin position="6"/>
        <end position="27"/>
    </location>
</feature>
<evidence type="ECO:0000313" key="7">
    <source>
        <dbReference type="EMBL" id="GMT21881.1"/>
    </source>
</evidence>
<evidence type="ECO:0000313" key="8">
    <source>
        <dbReference type="Proteomes" id="UP001432322"/>
    </source>
</evidence>
<accession>A0AAV5VR19</accession>
<protein>
    <recommendedName>
        <fullName evidence="6">G-protein coupled receptors family 1 profile domain-containing protein</fullName>
    </recommendedName>
</protein>
<dbReference type="EMBL" id="BTSY01000004">
    <property type="protein sequence ID" value="GMT21881.1"/>
    <property type="molecule type" value="Genomic_DNA"/>
</dbReference>
<evidence type="ECO:0000256" key="5">
    <source>
        <dbReference type="SAM" id="Phobius"/>
    </source>
</evidence>
<dbReference type="GO" id="GO:0016020">
    <property type="term" value="C:membrane"/>
    <property type="evidence" value="ECO:0007669"/>
    <property type="project" value="UniProtKB-SubCell"/>
</dbReference>
<gene>
    <name evidence="7" type="ORF">PFISCL1PPCAC_13178</name>
</gene>
<keyword evidence="3 5" id="KW-1133">Transmembrane helix</keyword>
<feature type="non-terminal residue" evidence="7">
    <location>
        <position position="1"/>
    </location>
</feature>
<dbReference type="InterPro" id="IPR047130">
    <property type="entry name" value="7TM_GPCR_Srsx_nematod"/>
</dbReference>